<feature type="compositionally biased region" description="Low complexity" evidence="8">
    <location>
        <begin position="684"/>
        <end position="722"/>
    </location>
</feature>
<dbReference type="InterPro" id="IPR045225">
    <property type="entry name" value="Uracil/uridine/allantoin_perm"/>
</dbReference>
<dbReference type="FunFam" id="1.10.4160.10:FF:000027">
    <property type="entry name" value="Uncharacterized protein"/>
    <property type="match status" value="1"/>
</dbReference>
<dbReference type="CDD" id="cd12148">
    <property type="entry name" value="fungal_TF_MHR"/>
    <property type="match status" value="1"/>
</dbReference>
<feature type="transmembrane region" description="Helical" evidence="9">
    <location>
        <begin position="68"/>
        <end position="91"/>
    </location>
</feature>
<dbReference type="GO" id="GO:0006351">
    <property type="term" value="P:DNA-templated transcription"/>
    <property type="evidence" value="ECO:0007669"/>
    <property type="project" value="InterPro"/>
</dbReference>
<feature type="transmembrane region" description="Helical" evidence="9">
    <location>
        <begin position="326"/>
        <end position="346"/>
    </location>
</feature>
<keyword evidence="6 9" id="KW-0472">Membrane</keyword>
<dbReference type="InterPro" id="IPR036864">
    <property type="entry name" value="Zn2-C6_fun-type_DNA-bd_sf"/>
</dbReference>
<feature type="region of interest" description="Disordered" evidence="8">
    <location>
        <begin position="649"/>
        <end position="722"/>
    </location>
</feature>
<name>W3XG56_PESFW</name>
<keyword evidence="4" id="KW-0479">Metal-binding</keyword>
<dbReference type="eggNOG" id="KOG2466">
    <property type="taxonomic scope" value="Eukaryota"/>
</dbReference>
<organism evidence="11 12">
    <name type="scientific">Pestalotiopsis fici (strain W106-1 / CGMCC3.15140)</name>
    <dbReference type="NCBI Taxonomy" id="1229662"/>
    <lineage>
        <taxon>Eukaryota</taxon>
        <taxon>Fungi</taxon>
        <taxon>Dikarya</taxon>
        <taxon>Ascomycota</taxon>
        <taxon>Pezizomycotina</taxon>
        <taxon>Sordariomycetes</taxon>
        <taxon>Xylariomycetidae</taxon>
        <taxon>Amphisphaeriales</taxon>
        <taxon>Sporocadaceae</taxon>
        <taxon>Pestalotiopsis</taxon>
    </lineage>
</organism>
<evidence type="ECO:0000313" key="11">
    <source>
        <dbReference type="EMBL" id="ETS84402.1"/>
    </source>
</evidence>
<dbReference type="CDD" id="cd00067">
    <property type="entry name" value="GAL4"/>
    <property type="match status" value="1"/>
</dbReference>
<sequence length="1242" mass="138439">MSTLWSRMRLDHGSRWINEDIRPLDLEHHTWNFLAFNNFWLLINCSIATYLTGSALIPLGLTWWQATISIVVGNLIATAALLVSSLAGAHYNIGFSVYSRTVWGVWGSQFVIWNRVFLSFSEYAFQAWIGGECIYCMLLSWDPNLEDHIPNTIPAETGMTSAQFVSYVIFSVVILPFLWIRPHRIQKWFNISSIITMGFFVILLIWALATMGPEGFGSTIGSGSELPQTQGPYSVAWLMIWGVMTTIGSIAAGILNQNDFARFAQRPAHAIWGQAFAFPLYSIFASVLGILVTAATQNRLGGEAVWNPPTLLASLLQKDPSAGTRAAVFFAGLALTIAQMASNIAGNALAGGIDLSALFPKFINIRRGAYITAILSPVVNPWRLVNTATTFLSVLSGYGVFLAPMTGMMAASYLIVYKQKLRTDDMYRGDSDGIYWFKAGINWRAPVAWVVGVTPCLPGFIASINTSISVPDGAIELYYINYLYGFLSSAGCFALLHWIFPDPAVDAFVKGPESAKEIMRQHHLAWDRPLDGVSDNQDAASHEIEDKPTIHCPSIWPTASSTYPTTPCLWPGLQSNRASDRMDPQQLDHELESRPGKFTVESTFGSRQWRSRKRRPCDRCRQRKTACVIPSGPPCDFCKQRGLSCEASLANTPRRRPGRQGSTRSTEVSARLAEQYEDCVHSNDSAVSPPTDSTSTTQDDGTSVLPSPIVPSAPSSSTTPRARQLLTLEGNDGKTAHYMGPASEQDGFLLDTFRSAIINDQDEVDANIIQVYRGAYSHDHAPIHFLLLENEFPIYTNQSMQNASDRIEALVDPFGPDLVRLYFHHVHPVYPILSKTRFLRQYTTARTTALPASLRGAVYALACVFWNDRPGVSTPLAFQQHELVALAYESLRRELEAPNLAKLQACLLLLHIQPPDVDSVETPSTWTSTSQATACAQMIGLHRDPEAWNIPAWEKALRKKLWWAVFATDAWSSVCHGNPLHVHASSFDTAPLQMDHLRIDEDVPEDLMHFVEPENARFQSAVAVRYLEAIRISQSLHELLTCAFQIQPTRELSTNIKSKELRLQAVRLQLQDWHDLLPRCLGTEAGKNSRPNDNNPLHISYYATEVLLWRALMHPATAKARADDSSSLQQWFAIALAEFEDFVNFFADLDITCLHGFIPRHARSQLILCGNFLIYLFLLARKPADVRKAYQLLEGFQSSLLRLEATSSSRTVLFLKPVTFRINSFFSQAADIMRQKCASPAT</sequence>
<dbReference type="InterPro" id="IPR001138">
    <property type="entry name" value="Zn2Cys6_DnaBD"/>
</dbReference>
<feature type="transmembrane region" description="Helical" evidence="9">
    <location>
        <begin position="161"/>
        <end position="181"/>
    </location>
</feature>
<feature type="transmembrane region" description="Helical" evidence="9">
    <location>
        <begin position="482"/>
        <end position="500"/>
    </location>
</feature>
<dbReference type="Pfam" id="PF04082">
    <property type="entry name" value="Fungal_trans"/>
    <property type="match status" value="1"/>
</dbReference>
<dbReference type="SUPFAM" id="SSF57701">
    <property type="entry name" value="Zn2/Cys6 DNA-binding domain"/>
    <property type="match status" value="1"/>
</dbReference>
<dbReference type="GO" id="GO:0005886">
    <property type="term" value="C:plasma membrane"/>
    <property type="evidence" value="ECO:0007669"/>
    <property type="project" value="TreeGrafter"/>
</dbReference>
<dbReference type="GeneID" id="19267440"/>
<dbReference type="InterPro" id="IPR007219">
    <property type="entry name" value="XnlR_reg_dom"/>
</dbReference>
<dbReference type="InParanoid" id="W3XG56"/>
<dbReference type="EMBL" id="KI912110">
    <property type="protein sequence ID" value="ETS84402.1"/>
    <property type="molecule type" value="Genomic_DNA"/>
</dbReference>
<dbReference type="CDD" id="cd11482">
    <property type="entry name" value="SLC-NCS1sbd_NRT1-like"/>
    <property type="match status" value="1"/>
</dbReference>
<feature type="transmembrane region" description="Helical" evidence="9">
    <location>
        <begin position="276"/>
        <end position="296"/>
    </location>
</feature>
<dbReference type="Pfam" id="PF02133">
    <property type="entry name" value="Transp_cyt_pur"/>
    <property type="match status" value="1"/>
</dbReference>
<dbReference type="OrthoDB" id="2018619at2759"/>
<feature type="transmembrane region" description="Helical" evidence="9">
    <location>
        <begin position="391"/>
        <end position="416"/>
    </location>
</feature>
<dbReference type="PANTHER" id="PTHR30618:SF4">
    <property type="entry name" value="ALLANTOIN PERMEASE"/>
    <property type="match status" value="1"/>
</dbReference>
<dbReference type="SMART" id="SM00906">
    <property type="entry name" value="Fungal_trans"/>
    <property type="match status" value="1"/>
</dbReference>
<evidence type="ECO:0000256" key="7">
    <source>
        <dbReference type="ARBA" id="ARBA00023242"/>
    </source>
</evidence>
<evidence type="ECO:0000256" key="6">
    <source>
        <dbReference type="ARBA" id="ARBA00023136"/>
    </source>
</evidence>
<keyword evidence="12" id="KW-1185">Reference proteome</keyword>
<evidence type="ECO:0000256" key="9">
    <source>
        <dbReference type="SAM" id="Phobius"/>
    </source>
</evidence>
<dbReference type="KEGG" id="pfy:PFICI_02427"/>
<feature type="transmembrane region" description="Helical" evidence="9">
    <location>
        <begin position="188"/>
        <end position="209"/>
    </location>
</feature>
<feature type="compositionally biased region" description="Basic and acidic residues" evidence="8">
    <location>
        <begin position="578"/>
        <end position="595"/>
    </location>
</feature>
<proteinExistence type="inferred from homology"/>
<dbReference type="Gene3D" id="4.10.240.10">
    <property type="entry name" value="Zn(2)-C6 fungal-type DNA-binding domain"/>
    <property type="match status" value="1"/>
</dbReference>
<feature type="domain" description="Zn(2)-C6 fungal-type" evidence="10">
    <location>
        <begin position="616"/>
        <end position="645"/>
    </location>
</feature>
<feature type="transmembrane region" description="Helical" evidence="9">
    <location>
        <begin position="39"/>
        <end position="61"/>
    </location>
</feature>
<evidence type="ECO:0000259" key="10">
    <source>
        <dbReference type="PROSITE" id="PS50048"/>
    </source>
</evidence>
<comment type="similarity">
    <text evidence="2">Belongs to the purine-cytosine permease (2.A.39) family.</text>
</comment>
<dbReference type="GO" id="GO:0008270">
    <property type="term" value="F:zinc ion binding"/>
    <property type="evidence" value="ECO:0007669"/>
    <property type="project" value="InterPro"/>
</dbReference>
<dbReference type="OMA" id="LLHWIFP"/>
<keyword evidence="7" id="KW-0539">Nucleus</keyword>
<dbReference type="RefSeq" id="XP_007829199.1">
    <property type="nucleotide sequence ID" value="XM_007831008.1"/>
</dbReference>
<protein>
    <recommendedName>
        <fullName evidence="10">Zn(2)-C6 fungal-type domain-containing protein</fullName>
    </recommendedName>
</protein>
<evidence type="ECO:0000256" key="2">
    <source>
        <dbReference type="ARBA" id="ARBA00008974"/>
    </source>
</evidence>
<dbReference type="GO" id="GO:0015205">
    <property type="term" value="F:nucleobase transmembrane transporter activity"/>
    <property type="evidence" value="ECO:0007669"/>
    <property type="project" value="TreeGrafter"/>
</dbReference>
<feature type="transmembrane region" description="Helical" evidence="9">
    <location>
        <begin position="367"/>
        <end position="385"/>
    </location>
</feature>
<dbReference type="GO" id="GO:0000981">
    <property type="term" value="F:DNA-binding transcription factor activity, RNA polymerase II-specific"/>
    <property type="evidence" value="ECO:0007669"/>
    <property type="project" value="InterPro"/>
</dbReference>
<dbReference type="PROSITE" id="PS00463">
    <property type="entry name" value="ZN2_CY6_FUNGAL_1"/>
    <property type="match status" value="1"/>
</dbReference>
<dbReference type="AlphaFoldDB" id="W3XG56"/>
<evidence type="ECO:0000256" key="8">
    <source>
        <dbReference type="SAM" id="MobiDB-lite"/>
    </source>
</evidence>
<keyword evidence="5 9" id="KW-1133">Transmembrane helix</keyword>
<dbReference type="Proteomes" id="UP000030651">
    <property type="component" value="Unassembled WGS sequence"/>
</dbReference>
<dbReference type="GO" id="GO:0003677">
    <property type="term" value="F:DNA binding"/>
    <property type="evidence" value="ECO:0007669"/>
    <property type="project" value="InterPro"/>
</dbReference>
<evidence type="ECO:0000256" key="4">
    <source>
        <dbReference type="ARBA" id="ARBA00022723"/>
    </source>
</evidence>
<dbReference type="PROSITE" id="PS50048">
    <property type="entry name" value="ZN2_CY6_FUNGAL_2"/>
    <property type="match status" value="1"/>
</dbReference>
<dbReference type="PANTHER" id="PTHR30618">
    <property type="entry name" value="NCS1 FAMILY PURINE/PYRIMIDINE TRANSPORTER"/>
    <property type="match status" value="1"/>
</dbReference>
<dbReference type="InterPro" id="IPR001248">
    <property type="entry name" value="Pur-cyt_permease"/>
</dbReference>
<reference evidence="12" key="1">
    <citation type="journal article" date="2015" name="BMC Genomics">
        <title>Genomic and transcriptomic analysis of the endophytic fungus Pestalotiopsis fici reveals its lifestyle and high potential for synthesis of natural products.</title>
        <authorList>
            <person name="Wang X."/>
            <person name="Zhang X."/>
            <person name="Liu L."/>
            <person name="Xiang M."/>
            <person name="Wang W."/>
            <person name="Sun X."/>
            <person name="Che Y."/>
            <person name="Guo L."/>
            <person name="Liu G."/>
            <person name="Guo L."/>
            <person name="Wang C."/>
            <person name="Yin W.B."/>
            <person name="Stadler M."/>
            <person name="Zhang X."/>
            <person name="Liu X."/>
        </authorList>
    </citation>
    <scope>NUCLEOTIDE SEQUENCE [LARGE SCALE GENOMIC DNA]</scope>
    <source>
        <strain evidence="12">W106-1 / CGMCC3.15140</strain>
    </source>
</reference>
<comment type="subcellular location">
    <subcellularLocation>
        <location evidence="1">Membrane</location>
        <topology evidence="1">Multi-pass membrane protein</topology>
    </subcellularLocation>
</comment>
<dbReference type="Gene3D" id="1.10.4160.10">
    <property type="entry name" value="Hydantoin permease"/>
    <property type="match status" value="1"/>
</dbReference>
<evidence type="ECO:0000256" key="3">
    <source>
        <dbReference type="ARBA" id="ARBA00022692"/>
    </source>
</evidence>
<keyword evidence="3 9" id="KW-0812">Transmembrane</keyword>
<evidence type="ECO:0000313" key="12">
    <source>
        <dbReference type="Proteomes" id="UP000030651"/>
    </source>
</evidence>
<evidence type="ECO:0000256" key="1">
    <source>
        <dbReference type="ARBA" id="ARBA00004141"/>
    </source>
</evidence>
<dbReference type="HOGENOM" id="CLU_007153_0_0_1"/>
<accession>W3XG56</accession>
<feature type="region of interest" description="Disordered" evidence="8">
    <location>
        <begin position="574"/>
        <end position="595"/>
    </location>
</feature>
<feature type="transmembrane region" description="Helical" evidence="9">
    <location>
        <begin position="235"/>
        <end position="255"/>
    </location>
</feature>
<gene>
    <name evidence="11" type="ORF">PFICI_02427</name>
</gene>
<evidence type="ECO:0000256" key="5">
    <source>
        <dbReference type="ARBA" id="ARBA00022989"/>
    </source>
</evidence>